<reference evidence="2" key="1">
    <citation type="journal article" date="2017" name="Nat. Ecol. Evol.">
        <title>Genome expansion and lineage-specific genetic innovations in the forest pathogenic fungi Armillaria.</title>
        <authorList>
            <person name="Sipos G."/>
            <person name="Prasanna A.N."/>
            <person name="Walter M.C."/>
            <person name="O'Connor E."/>
            <person name="Balint B."/>
            <person name="Krizsan K."/>
            <person name="Kiss B."/>
            <person name="Hess J."/>
            <person name="Varga T."/>
            <person name="Slot J."/>
            <person name="Riley R."/>
            <person name="Boka B."/>
            <person name="Rigling D."/>
            <person name="Barry K."/>
            <person name="Lee J."/>
            <person name="Mihaltcheva S."/>
            <person name="LaButti K."/>
            <person name="Lipzen A."/>
            <person name="Waldron R."/>
            <person name="Moloney N.M."/>
            <person name="Sperisen C."/>
            <person name="Kredics L."/>
            <person name="Vagvoelgyi C."/>
            <person name="Patrignani A."/>
            <person name="Fitzpatrick D."/>
            <person name="Nagy I."/>
            <person name="Doyle S."/>
            <person name="Anderson J.B."/>
            <person name="Grigoriev I.V."/>
            <person name="Gueldener U."/>
            <person name="Muensterkoetter M."/>
            <person name="Nagy L.G."/>
        </authorList>
    </citation>
    <scope>NUCLEOTIDE SEQUENCE [LARGE SCALE GENOMIC DNA]</scope>
    <source>
        <strain evidence="2">Ar21-2</strain>
    </source>
</reference>
<dbReference type="STRING" id="47427.A0A2H3DYP8"/>
<keyword evidence="2" id="KW-1185">Reference proteome</keyword>
<accession>A0A2H3DYP8</accession>
<evidence type="ECO:0000313" key="1">
    <source>
        <dbReference type="EMBL" id="PBK99004.1"/>
    </source>
</evidence>
<organism evidence="1 2">
    <name type="scientific">Armillaria gallica</name>
    <name type="common">Bulbous honey fungus</name>
    <name type="synonym">Armillaria bulbosa</name>
    <dbReference type="NCBI Taxonomy" id="47427"/>
    <lineage>
        <taxon>Eukaryota</taxon>
        <taxon>Fungi</taxon>
        <taxon>Dikarya</taxon>
        <taxon>Basidiomycota</taxon>
        <taxon>Agaricomycotina</taxon>
        <taxon>Agaricomycetes</taxon>
        <taxon>Agaricomycetidae</taxon>
        <taxon>Agaricales</taxon>
        <taxon>Marasmiineae</taxon>
        <taxon>Physalacriaceae</taxon>
        <taxon>Armillaria</taxon>
    </lineage>
</organism>
<protein>
    <submittedName>
        <fullName evidence="1">Uncharacterized protein</fullName>
    </submittedName>
</protein>
<dbReference type="InParanoid" id="A0A2H3DYP8"/>
<evidence type="ECO:0000313" key="2">
    <source>
        <dbReference type="Proteomes" id="UP000217790"/>
    </source>
</evidence>
<gene>
    <name evidence="1" type="ORF">ARMGADRAFT_1124135</name>
</gene>
<name>A0A2H3DYP8_ARMGA</name>
<dbReference type="EMBL" id="KZ293647">
    <property type="protein sequence ID" value="PBK99004.1"/>
    <property type="molecule type" value="Genomic_DNA"/>
</dbReference>
<dbReference type="Proteomes" id="UP000217790">
    <property type="component" value="Unassembled WGS sequence"/>
</dbReference>
<dbReference type="OrthoDB" id="48988at2759"/>
<proteinExistence type="predicted"/>
<dbReference type="AlphaFoldDB" id="A0A2H3DYP8"/>
<sequence>MCKALEKIAHELWSRRQEHHCCGHCLRDAKTPYVFPIIGGRKVEHLKANIEALDNHSHRRKHRIPGKCTPI</sequence>